<keyword evidence="1" id="KW-1133">Transmembrane helix</keyword>
<evidence type="ECO:0000313" key="2">
    <source>
        <dbReference type="EMBL" id="SBT74079.1"/>
    </source>
</evidence>
<dbReference type="InterPro" id="IPR008780">
    <property type="entry name" value="Plasmodium_Vir"/>
</dbReference>
<reference evidence="2 3" key="1">
    <citation type="submission" date="2016-06" db="EMBL/GenBank/DDBJ databases">
        <authorList>
            <consortium name="Pathogen Informatics"/>
        </authorList>
    </citation>
    <scope>NUCLEOTIDE SEQUENCE [LARGE SCALE GENOMIC DNA]</scope>
</reference>
<keyword evidence="1" id="KW-0812">Transmembrane</keyword>
<accession>A0A1C3KJI3</accession>
<dbReference type="VEuPathDB" id="PlasmoDB:POWCR01_000182000"/>
<keyword evidence="1" id="KW-0472">Membrane</keyword>
<sequence>MQLSAGQSFLAELPSFEFFNELNKDISKCSYSFYCENPESNFEDNISLKILCYFFVRNLEILEKRKNNSLELKNLYCNYLVYLIYEKYYNISEGFRAPELDEIFDKLNKVRNTIFSGDTSGRDYCENFFKKKFSYPDIQKRNKFYDYYVNFKHIEDKLKIKEEDCFKYYDYLKNKKKLYEELKQECKETDTKSYCQNIDYNKCDPNELLKLPKCKELEAKDDAQGDDSQSGDPCSHMREWETYYSLNFSDYRVVLLTGLAIWGILITLHFLYKNTPVGLCIRNFLKKKEIIRNNFDEDLEHDMLSDNSDHLHANLETGRYSMGYHLG</sequence>
<feature type="transmembrane region" description="Helical" evidence="1">
    <location>
        <begin position="253"/>
        <end position="272"/>
    </location>
</feature>
<name>A0A1C3KJI3_PLAOA</name>
<dbReference type="EMBL" id="FLRJ01000630">
    <property type="protein sequence ID" value="SBT74079.1"/>
    <property type="molecule type" value="Genomic_DNA"/>
</dbReference>
<protein>
    <submittedName>
        <fullName evidence="2">Plasmodium vivax Vir protein, putative</fullName>
    </submittedName>
</protein>
<dbReference type="VEuPathDB" id="PlasmoDB:PocGH01_00078200"/>
<evidence type="ECO:0000313" key="3">
    <source>
        <dbReference type="Proteomes" id="UP000243200"/>
    </source>
</evidence>
<gene>
    <name evidence="2" type="primary">PowCR01_000182000</name>
    <name evidence="2" type="ORF">POWCR01_000182000</name>
</gene>
<evidence type="ECO:0000256" key="1">
    <source>
        <dbReference type="SAM" id="Phobius"/>
    </source>
</evidence>
<organism evidence="2 3">
    <name type="scientific">Plasmodium ovale</name>
    <name type="common">malaria parasite P. ovale</name>
    <dbReference type="NCBI Taxonomy" id="36330"/>
    <lineage>
        <taxon>Eukaryota</taxon>
        <taxon>Sar</taxon>
        <taxon>Alveolata</taxon>
        <taxon>Apicomplexa</taxon>
        <taxon>Aconoidasida</taxon>
        <taxon>Haemosporida</taxon>
        <taxon>Plasmodiidae</taxon>
        <taxon>Plasmodium</taxon>
        <taxon>Plasmodium (Plasmodium)</taxon>
    </lineage>
</organism>
<proteinExistence type="predicted"/>
<dbReference type="Pfam" id="PF05795">
    <property type="entry name" value="Plasmodium_Vir"/>
    <property type="match status" value="2"/>
</dbReference>
<dbReference type="Proteomes" id="UP000243200">
    <property type="component" value="Unassembled WGS sequence"/>
</dbReference>
<dbReference type="AlphaFoldDB" id="A0A1C3KJI3"/>